<dbReference type="InterPro" id="IPR001763">
    <property type="entry name" value="Rhodanese-like_dom"/>
</dbReference>
<dbReference type="Gene3D" id="3.40.50.720">
    <property type="entry name" value="NAD(P)-binding Rossmann-like Domain"/>
    <property type="match status" value="1"/>
</dbReference>
<dbReference type="Gene3D" id="3.40.250.10">
    <property type="entry name" value="Rhodanese-like domain"/>
    <property type="match status" value="1"/>
</dbReference>
<keyword evidence="3" id="KW-0067">ATP-binding</keyword>
<dbReference type="AlphaFoldDB" id="A0A4R9BES1"/>
<feature type="domain" description="Rhodanese" evidence="5">
    <location>
        <begin position="315"/>
        <end position="405"/>
    </location>
</feature>
<dbReference type="OrthoDB" id="9804286at2"/>
<keyword evidence="6" id="KW-0548">Nucleotidyltransferase</keyword>
<dbReference type="FunFam" id="3.40.50.720:FF:000033">
    <property type="entry name" value="Adenylyltransferase and sulfurtransferase MOCS3"/>
    <property type="match status" value="1"/>
</dbReference>
<accession>A0A4R9BES1</accession>
<evidence type="ECO:0000256" key="1">
    <source>
        <dbReference type="ARBA" id="ARBA00022679"/>
    </source>
</evidence>
<evidence type="ECO:0000313" key="7">
    <source>
        <dbReference type="Proteomes" id="UP000298313"/>
    </source>
</evidence>
<dbReference type="InterPro" id="IPR000594">
    <property type="entry name" value="ThiF_NAD_FAD-bd"/>
</dbReference>
<keyword evidence="2" id="KW-0547">Nucleotide-binding</keyword>
<dbReference type="InterPro" id="IPR035985">
    <property type="entry name" value="Ubiquitin-activating_enz"/>
</dbReference>
<dbReference type="GO" id="GO:0005829">
    <property type="term" value="C:cytosol"/>
    <property type="evidence" value="ECO:0007669"/>
    <property type="project" value="TreeGrafter"/>
</dbReference>
<dbReference type="EMBL" id="SOHH01000021">
    <property type="protein sequence ID" value="TFD82632.1"/>
    <property type="molecule type" value="Genomic_DNA"/>
</dbReference>
<dbReference type="SUPFAM" id="SSF69572">
    <property type="entry name" value="Activating enzymes of the ubiquitin-like proteins"/>
    <property type="match status" value="1"/>
</dbReference>
<dbReference type="RefSeq" id="WP_134522174.1">
    <property type="nucleotide sequence ID" value="NZ_SOHH01000021.1"/>
</dbReference>
<dbReference type="InterPro" id="IPR045886">
    <property type="entry name" value="ThiF/MoeB/HesA"/>
</dbReference>
<dbReference type="PANTHER" id="PTHR10953:SF102">
    <property type="entry name" value="ADENYLYLTRANSFERASE AND SULFURTRANSFERASE MOCS3"/>
    <property type="match status" value="1"/>
</dbReference>
<dbReference type="GO" id="GO:0008641">
    <property type="term" value="F:ubiquitin-like modifier activating enzyme activity"/>
    <property type="evidence" value="ECO:0007669"/>
    <property type="project" value="InterPro"/>
</dbReference>
<evidence type="ECO:0000256" key="4">
    <source>
        <dbReference type="SAM" id="Phobius"/>
    </source>
</evidence>
<dbReference type="GO" id="GO:0008146">
    <property type="term" value="F:sulfotransferase activity"/>
    <property type="evidence" value="ECO:0007669"/>
    <property type="project" value="TreeGrafter"/>
</dbReference>
<dbReference type="Pfam" id="PF00899">
    <property type="entry name" value="ThiF"/>
    <property type="match status" value="1"/>
</dbReference>
<dbReference type="Proteomes" id="UP000298313">
    <property type="component" value="Unassembled WGS sequence"/>
</dbReference>
<dbReference type="SMART" id="SM00450">
    <property type="entry name" value="RHOD"/>
    <property type="match status" value="1"/>
</dbReference>
<evidence type="ECO:0000313" key="6">
    <source>
        <dbReference type="EMBL" id="TFD82632.1"/>
    </source>
</evidence>
<dbReference type="GO" id="GO:0016779">
    <property type="term" value="F:nucleotidyltransferase activity"/>
    <property type="evidence" value="ECO:0007669"/>
    <property type="project" value="UniProtKB-KW"/>
</dbReference>
<reference evidence="6 7" key="1">
    <citation type="submission" date="2019-03" db="EMBL/GenBank/DDBJ databases">
        <title>Genomics of glacier-inhabiting Cryobacterium strains.</title>
        <authorList>
            <person name="Liu Q."/>
            <person name="Xin Y.-H."/>
        </authorList>
    </citation>
    <scope>NUCLEOTIDE SEQUENCE [LARGE SCALE GENOMIC DNA]</scope>
    <source>
        <strain evidence="6 7">Hh4</strain>
    </source>
</reference>
<keyword evidence="4" id="KW-1133">Transmembrane helix</keyword>
<dbReference type="SUPFAM" id="SSF52821">
    <property type="entry name" value="Rhodanese/Cell cycle control phosphatase"/>
    <property type="match status" value="1"/>
</dbReference>
<dbReference type="InterPro" id="IPR036873">
    <property type="entry name" value="Rhodanese-like_dom_sf"/>
</dbReference>
<protein>
    <submittedName>
        <fullName evidence="6">Molybdopterin-synthase adenylyltransferase MoeB</fullName>
    </submittedName>
</protein>
<sequence>MGRAARPVSGRAPDPVAATTGFAALVAPAVELTVAEVERYSRHILIPEIGDAGQRRLKNARVLVIGAGGLGSPILLYLAAAGVGILGIVDDDMVDLSNLQRQVIHGVGDVGRPKLESARAAVAELNPLVSVRLHHTRLDSTNALALLAGYDLILDGSDNFATRYLINDAAAILGKPYVWGSVYRFEGQVSVFWQKYGPSYRDLYPEAPPAGSAPSCGEGGVFGMLCAAVGAMMVTEAVKLITGVGRSLLGRVLIFNALTSSWREITVTRDPATGPITELVDYELFCGTASQQTTDDDHSIPVRTLAAMLEARERGEHDFDLIDVRESGEHDFVSIPGSRLIPQGRILSGEAGSELAPDRQIVLYCKAGGRSTAVLAELQRRGFSRVTQVSGGVLAWVKDVEPSKPVY</sequence>
<keyword evidence="4" id="KW-0812">Transmembrane</keyword>
<dbReference type="PROSITE" id="PS50206">
    <property type="entry name" value="RHODANESE_3"/>
    <property type="match status" value="1"/>
</dbReference>
<organism evidence="6 7">
    <name type="scientific">Cryobacterium fucosi</name>
    <dbReference type="NCBI Taxonomy" id="1259157"/>
    <lineage>
        <taxon>Bacteria</taxon>
        <taxon>Bacillati</taxon>
        <taxon>Actinomycetota</taxon>
        <taxon>Actinomycetes</taxon>
        <taxon>Micrococcales</taxon>
        <taxon>Microbacteriaceae</taxon>
        <taxon>Cryobacterium</taxon>
    </lineage>
</organism>
<gene>
    <name evidence="6" type="primary">moeB</name>
    <name evidence="6" type="ORF">E3T48_01790</name>
</gene>
<name>A0A4R9BES1_9MICO</name>
<keyword evidence="4" id="KW-0472">Membrane</keyword>
<evidence type="ECO:0000259" key="5">
    <source>
        <dbReference type="PROSITE" id="PS50206"/>
    </source>
</evidence>
<feature type="transmembrane region" description="Helical" evidence="4">
    <location>
        <begin position="62"/>
        <end position="89"/>
    </location>
</feature>
<dbReference type="GO" id="GO:0004792">
    <property type="term" value="F:thiosulfate-cyanide sulfurtransferase activity"/>
    <property type="evidence" value="ECO:0007669"/>
    <property type="project" value="TreeGrafter"/>
</dbReference>
<evidence type="ECO:0000256" key="3">
    <source>
        <dbReference type="ARBA" id="ARBA00022840"/>
    </source>
</evidence>
<dbReference type="NCBIfam" id="NF004281">
    <property type="entry name" value="PRK05690.1"/>
    <property type="match status" value="1"/>
</dbReference>
<comment type="caution">
    <text evidence="6">The sequence shown here is derived from an EMBL/GenBank/DDBJ whole genome shotgun (WGS) entry which is preliminary data.</text>
</comment>
<dbReference type="CDD" id="cd00757">
    <property type="entry name" value="ThiF_MoeB_HesA_family"/>
    <property type="match status" value="1"/>
</dbReference>
<dbReference type="GO" id="GO:0005524">
    <property type="term" value="F:ATP binding"/>
    <property type="evidence" value="ECO:0007669"/>
    <property type="project" value="UniProtKB-KW"/>
</dbReference>
<keyword evidence="7" id="KW-1185">Reference proteome</keyword>
<proteinExistence type="predicted"/>
<dbReference type="Pfam" id="PF00581">
    <property type="entry name" value="Rhodanese"/>
    <property type="match status" value="1"/>
</dbReference>
<dbReference type="PANTHER" id="PTHR10953">
    <property type="entry name" value="UBIQUITIN-ACTIVATING ENZYME E1"/>
    <property type="match status" value="1"/>
</dbReference>
<keyword evidence="1 6" id="KW-0808">Transferase</keyword>
<evidence type="ECO:0000256" key="2">
    <source>
        <dbReference type="ARBA" id="ARBA00022741"/>
    </source>
</evidence>
<dbReference type="CDD" id="cd00158">
    <property type="entry name" value="RHOD"/>
    <property type="match status" value="1"/>
</dbReference>